<evidence type="ECO:0000313" key="2">
    <source>
        <dbReference type="EMBL" id="SMP08278.1"/>
    </source>
</evidence>
<dbReference type="PANTHER" id="PTHR23026:SF123">
    <property type="entry name" value="NAD(P)H NITROREDUCTASE RV3131-RELATED"/>
    <property type="match status" value="1"/>
</dbReference>
<proteinExistence type="predicted"/>
<dbReference type="EMBL" id="FXTT01000001">
    <property type="protein sequence ID" value="SMP08278.1"/>
    <property type="molecule type" value="Genomic_DNA"/>
</dbReference>
<feature type="domain" description="Nitroreductase" evidence="1">
    <location>
        <begin position="27"/>
        <end position="193"/>
    </location>
</feature>
<dbReference type="RefSeq" id="WP_283404397.1">
    <property type="nucleotide sequence ID" value="NZ_BAAAEA010000001.1"/>
</dbReference>
<dbReference type="InterPro" id="IPR000415">
    <property type="entry name" value="Nitroreductase-like"/>
</dbReference>
<accession>A0ABY1NGC7</accession>
<dbReference type="Gene3D" id="3.40.109.10">
    <property type="entry name" value="NADH Oxidase"/>
    <property type="match status" value="1"/>
</dbReference>
<evidence type="ECO:0000313" key="3">
    <source>
        <dbReference type="Proteomes" id="UP001157914"/>
    </source>
</evidence>
<reference evidence="2 3" key="1">
    <citation type="submission" date="2017-05" db="EMBL/GenBank/DDBJ databases">
        <authorList>
            <person name="Varghese N."/>
            <person name="Submissions S."/>
        </authorList>
    </citation>
    <scope>NUCLEOTIDE SEQUENCE [LARGE SCALE GENOMIC DNA]</scope>
    <source>
        <strain evidence="2 3">DSM 15949</strain>
    </source>
</reference>
<gene>
    <name evidence="2" type="ORF">SAMN06265374_0955</name>
</gene>
<dbReference type="InterPro" id="IPR012825">
    <property type="entry name" value="BluB"/>
</dbReference>
<dbReference type="NCBIfam" id="TIGR02476">
    <property type="entry name" value="BluB"/>
    <property type="match status" value="1"/>
</dbReference>
<sequence>MTDQSGNNERLAPVFSGAFRSEFETLLRWRRDVRRFLPDPVPGPVLDRILALADLAPSVGNSQPWRIVIVSDEIRRSAIIQSFEAENEIAAGQYDGEKGRLYRQLKLSGLKEAPVHLAIFSEDNPEQGDGLGRMSMPETLAYSTVSMIHTLWLAARTEGVGVGWVSILDPVEVTRALDVDPDWRLVAYLCVGYPQEEHIDPELERARWQARTPLASRLIYR</sequence>
<evidence type="ECO:0000259" key="1">
    <source>
        <dbReference type="Pfam" id="PF00881"/>
    </source>
</evidence>
<name>A0ABY1NGC7_9HYPH</name>
<dbReference type="PANTHER" id="PTHR23026">
    <property type="entry name" value="NADPH NITROREDUCTASE"/>
    <property type="match status" value="1"/>
</dbReference>
<comment type="caution">
    <text evidence="2">The sequence shown here is derived from an EMBL/GenBank/DDBJ whole genome shotgun (WGS) entry which is preliminary data.</text>
</comment>
<dbReference type="InterPro" id="IPR029479">
    <property type="entry name" value="Nitroreductase"/>
</dbReference>
<dbReference type="Pfam" id="PF00881">
    <property type="entry name" value="Nitroreductase"/>
    <property type="match status" value="1"/>
</dbReference>
<organism evidence="2 3">
    <name type="scientific">Roseibium denhamense</name>
    <dbReference type="NCBI Taxonomy" id="76305"/>
    <lineage>
        <taxon>Bacteria</taxon>
        <taxon>Pseudomonadati</taxon>
        <taxon>Pseudomonadota</taxon>
        <taxon>Alphaproteobacteria</taxon>
        <taxon>Hyphomicrobiales</taxon>
        <taxon>Stappiaceae</taxon>
        <taxon>Roseibium</taxon>
    </lineage>
</organism>
<keyword evidence="3" id="KW-1185">Reference proteome</keyword>
<dbReference type="SUPFAM" id="SSF55469">
    <property type="entry name" value="FMN-dependent nitroreductase-like"/>
    <property type="match status" value="1"/>
</dbReference>
<dbReference type="Proteomes" id="UP001157914">
    <property type="component" value="Unassembled WGS sequence"/>
</dbReference>
<dbReference type="InterPro" id="IPR050627">
    <property type="entry name" value="Nitroreductase/BluB"/>
</dbReference>
<protein>
    <submittedName>
        <fullName evidence="2">Cob(II)yrinic acid a,c-diamide reductase</fullName>
    </submittedName>
</protein>